<keyword evidence="1" id="KW-0863">Zinc-finger</keyword>
<evidence type="ECO:0000256" key="2">
    <source>
        <dbReference type="SAM" id="MobiDB-lite"/>
    </source>
</evidence>
<dbReference type="PROSITE" id="PS00028">
    <property type="entry name" value="ZINC_FINGER_C2H2_1"/>
    <property type="match status" value="1"/>
</dbReference>
<protein>
    <recommendedName>
        <fullName evidence="3">C2H2-type domain-containing protein</fullName>
    </recommendedName>
</protein>
<feature type="region of interest" description="Disordered" evidence="2">
    <location>
        <begin position="127"/>
        <end position="165"/>
    </location>
</feature>
<feature type="compositionally biased region" description="Polar residues" evidence="2">
    <location>
        <begin position="264"/>
        <end position="274"/>
    </location>
</feature>
<feature type="compositionally biased region" description="Polar residues" evidence="2">
    <location>
        <begin position="1"/>
        <end position="25"/>
    </location>
</feature>
<evidence type="ECO:0000259" key="3">
    <source>
        <dbReference type="PROSITE" id="PS50157"/>
    </source>
</evidence>
<feature type="compositionally biased region" description="Polar residues" evidence="2">
    <location>
        <begin position="219"/>
        <end position="236"/>
    </location>
</feature>
<keyword evidence="1" id="KW-0862">Zinc</keyword>
<dbReference type="AlphaFoldDB" id="A0A9P4TWM7"/>
<reference evidence="4" key="1">
    <citation type="journal article" date="2020" name="Stud. Mycol.">
        <title>101 Dothideomycetes genomes: a test case for predicting lifestyles and emergence of pathogens.</title>
        <authorList>
            <person name="Haridas S."/>
            <person name="Albert R."/>
            <person name="Binder M."/>
            <person name="Bloem J."/>
            <person name="Labutti K."/>
            <person name="Salamov A."/>
            <person name="Andreopoulos B."/>
            <person name="Baker S."/>
            <person name="Barry K."/>
            <person name="Bills G."/>
            <person name="Bluhm B."/>
            <person name="Cannon C."/>
            <person name="Castanera R."/>
            <person name="Culley D."/>
            <person name="Daum C."/>
            <person name="Ezra D."/>
            <person name="Gonzalez J."/>
            <person name="Henrissat B."/>
            <person name="Kuo A."/>
            <person name="Liang C."/>
            <person name="Lipzen A."/>
            <person name="Lutzoni F."/>
            <person name="Magnuson J."/>
            <person name="Mondo S."/>
            <person name="Nolan M."/>
            <person name="Ohm R."/>
            <person name="Pangilinan J."/>
            <person name="Park H.-J."/>
            <person name="Ramirez L."/>
            <person name="Alfaro M."/>
            <person name="Sun H."/>
            <person name="Tritt A."/>
            <person name="Yoshinaga Y."/>
            <person name="Zwiers L.-H."/>
            <person name="Turgeon B."/>
            <person name="Goodwin S."/>
            <person name="Spatafora J."/>
            <person name="Crous P."/>
            <person name="Grigoriev I."/>
        </authorList>
    </citation>
    <scope>NUCLEOTIDE SEQUENCE</scope>
    <source>
        <strain evidence="4">CBS 130266</strain>
    </source>
</reference>
<dbReference type="PROSITE" id="PS50157">
    <property type="entry name" value="ZINC_FINGER_C2H2_2"/>
    <property type="match status" value="1"/>
</dbReference>
<dbReference type="InterPro" id="IPR013087">
    <property type="entry name" value="Znf_C2H2_type"/>
</dbReference>
<gene>
    <name evidence="4" type="ORF">EJ08DRAFT_662319</name>
</gene>
<feature type="compositionally biased region" description="Basic and acidic residues" evidence="2">
    <location>
        <begin position="143"/>
        <end position="165"/>
    </location>
</feature>
<name>A0A9P4TWM7_9PEZI</name>
<dbReference type="OrthoDB" id="2152896at2759"/>
<sequence>MTASKDSVLNRTAPSNRLSVGSATANPYKINPRTHSHSLSVGSLNAAHRVTRRKSMSCSNHAAGMSPANRDGNGSTFEAGSHSKKSSKAGSAHKSGFQASLPGGDAFGQAGYDAKYGNAIVDGPALESLPEVEKGNGKARTRRASEGSQLRKGEGKRASGGELRCETCGKGYKHSSCLTKHLWEHTPEWQLTSKLLISKHQQVQLLEAAAVLLAMNGDGPSTDSDNSPSPVASGSSDPRDSEMSSAETTPPPQLDDASPGFHSATRSEFGSSKRFSNNSSAYSHSYQSSVFSESVPNSRPYMSHYRQWSTDGRPTTCGTSVNGDDQDQADLAAAVGLLSCSFGTPKTNPVMLPADVPPVPPLPAQFLGHKADYLSGANMTFAPASYSYIRGRDVDMDADNSADEEESYRHGGRSDEDDEGMFGRMEE</sequence>
<proteinExistence type="predicted"/>
<accession>A0A9P4TWM7</accession>
<organism evidence="4 5">
    <name type="scientific">Tothia fuscella</name>
    <dbReference type="NCBI Taxonomy" id="1048955"/>
    <lineage>
        <taxon>Eukaryota</taxon>
        <taxon>Fungi</taxon>
        <taxon>Dikarya</taxon>
        <taxon>Ascomycota</taxon>
        <taxon>Pezizomycotina</taxon>
        <taxon>Dothideomycetes</taxon>
        <taxon>Pleosporomycetidae</taxon>
        <taxon>Venturiales</taxon>
        <taxon>Cylindrosympodiaceae</taxon>
        <taxon>Tothia</taxon>
    </lineage>
</organism>
<feature type="region of interest" description="Disordered" evidence="2">
    <location>
        <begin position="397"/>
        <end position="427"/>
    </location>
</feature>
<evidence type="ECO:0000256" key="1">
    <source>
        <dbReference type="PROSITE-ProRule" id="PRU00042"/>
    </source>
</evidence>
<feature type="compositionally biased region" description="Acidic residues" evidence="2">
    <location>
        <begin position="397"/>
        <end position="406"/>
    </location>
</feature>
<dbReference type="EMBL" id="MU007053">
    <property type="protein sequence ID" value="KAF2428720.1"/>
    <property type="molecule type" value="Genomic_DNA"/>
</dbReference>
<feature type="domain" description="C2H2-type" evidence="3">
    <location>
        <begin position="163"/>
        <end position="190"/>
    </location>
</feature>
<evidence type="ECO:0000313" key="4">
    <source>
        <dbReference type="EMBL" id="KAF2428720.1"/>
    </source>
</evidence>
<evidence type="ECO:0000313" key="5">
    <source>
        <dbReference type="Proteomes" id="UP000800235"/>
    </source>
</evidence>
<feature type="region of interest" description="Disordered" evidence="2">
    <location>
        <begin position="217"/>
        <end position="278"/>
    </location>
</feature>
<comment type="caution">
    <text evidence="4">The sequence shown here is derived from an EMBL/GenBank/DDBJ whole genome shotgun (WGS) entry which is preliminary data.</text>
</comment>
<feature type="region of interest" description="Disordered" evidence="2">
    <location>
        <begin position="1"/>
        <end position="97"/>
    </location>
</feature>
<keyword evidence="5" id="KW-1185">Reference proteome</keyword>
<keyword evidence="1" id="KW-0479">Metal-binding</keyword>
<dbReference type="Proteomes" id="UP000800235">
    <property type="component" value="Unassembled WGS sequence"/>
</dbReference>
<dbReference type="GO" id="GO:0008270">
    <property type="term" value="F:zinc ion binding"/>
    <property type="evidence" value="ECO:0007669"/>
    <property type="project" value="UniProtKB-KW"/>
</dbReference>